<dbReference type="EMBL" id="MT143788">
    <property type="protein sequence ID" value="QJB02500.1"/>
    <property type="molecule type" value="Genomic_DNA"/>
</dbReference>
<name>A0A6M3M242_9ZZZZ</name>
<dbReference type="EMBL" id="MT143617">
    <property type="protein sequence ID" value="QJA98918.1"/>
    <property type="molecule type" value="Genomic_DNA"/>
</dbReference>
<gene>
    <name evidence="1" type="ORF">MM171A01444_0008</name>
    <name evidence="2" type="ORF">MM171B01226_0008</name>
</gene>
<protein>
    <submittedName>
        <fullName evidence="1">Uncharacterized protein</fullName>
    </submittedName>
</protein>
<proteinExistence type="predicted"/>
<evidence type="ECO:0000313" key="2">
    <source>
        <dbReference type="EMBL" id="QJB02500.1"/>
    </source>
</evidence>
<reference evidence="1" key="1">
    <citation type="submission" date="2020-03" db="EMBL/GenBank/DDBJ databases">
        <title>The deep terrestrial virosphere.</title>
        <authorList>
            <person name="Holmfeldt K."/>
            <person name="Nilsson E."/>
            <person name="Simone D."/>
            <person name="Lopez-Fernandez M."/>
            <person name="Wu X."/>
            <person name="de Brujin I."/>
            <person name="Lundin D."/>
            <person name="Andersson A."/>
            <person name="Bertilsson S."/>
            <person name="Dopson M."/>
        </authorList>
    </citation>
    <scope>NUCLEOTIDE SEQUENCE</scope>
    <source>
        <strain evidence="1">MM171A01444</strain>
        <strain evidence="2">MM171B01226</strain>
    </source>
</reference>
<dbReference type="AlphaFoldDB" id="A0A6M3M242"/>
<organism evidence="1">
    <name type="scientific">viral metagenome</name>
    <dbReference type="NCBI Taxonomy" id="1070528"/>
    <lineage>
        <taxon>unclassified sequences</taxon>
        <taxon>metagenomes</taxon>
        <taxon>organismal metagenomes</taxon>
    </lineage>
</organism>
<evidence type="ECO:0000313" key="1">
    <source>
        <dbReference type="EMBL" id="QJA98918.1"/>
    </source>
</evidence>
<accession>A0A6M3M242</accession>
<sequence length="176" mass="20790">MSRDYDGSTAAHPIAMTEFEPPSEGNPFPKWEFIGIPLVRKAGIITIFEKGCFFGSPKDAVIYANRPRNKKKFGELKGFMFGEIIWGDPRINFMFFQMDAREKRRQSHQKSMKHLKRRGIRTLTYEKFLQKNPLERYFEGKKPLREMMCSRCGKRITRNRKGYRLKPTPLCQECNR</sequence>